<dbReference type="Proteomes" id="UP000518315">
    <property type="component" value="Unassembled WGS sequence"/>
</dbReference>
<sequence length="94" mass="10350">MWIRLEKDELDQILKSIPEGPLAEKLRKPVDPDTAAFAAAVQISDDLEVDLDTIISRGGDDGAFVMSWTWVSSEQAGLRPSNDDGEELHKDLGL</sequence>
<dbReference type="OrthoDB" id="8389104at2"/>
<dbReference type="EMBL" id="JACHXH010000028">
    <property type="protein sequence ID" value="MBB3138153.1"/>
    <property type="molecule type" value="Genomic_DNA"/>
</dbReference>
<dbReference type="AlphaFoldDB" id="A0A3R9BMU1"/>
<organism evidence="3 4">
    <name type="scientific">Rhizobium pisi</name>
    <dbReference type="NCBI Taxonomy" id="574561"/>
    <lineage>
        <taxon>Bacteria</taxon>
        <taxon>Pseudomonadati</taxon>
        <taxon>Pseudomonadota</taxon>
        <taxon>Alphaproteobacteria</taxon>
        <taxon>Hyphomicrobiales</taxon>
        <taxon>Rhizobiaceae</taxon>
        <taxon>Rhizobium/Agrobacterium group</taxon>
        <taxon>Rhizobium</taxon>
    </lineage>
</organism>
<evidence type="ECO:0000256" key="1">
    <source>
        <dbReference type="SAM" id="MobiDB-lite"/>
    </source>
</evidence>
<gene>
    <name evidence="3" type="ORF">EFD55_27240</name>
    <name evidence="2" type="ORF">FHS26_005931</name>
</gene>
<reference evidence="2 5" key="2">
    <citation type="submission" date="2020-08" db="EMBL/GenBank/DDBJ databases">
        <title>Genomic Encyclopedia of Type Strains, Phase III (KMG-III): the genomes of soil and plant-associated and newly described type strains.</title>
        <authorList>
            <person name="Whitman W."/>
        </authorList>
    </citation>
    <scope>NUCLEOTIDE SEQUENCE [LARGE SCALE GENOMIC DNA]</scope>
    <source>
        <strain evidence="2 5">CECT 4113</strain>
    </source>
</reference>
<dbReference type="Proteomes" id="UP000277279">
    <property type="component" value="Unassembled WGS sequence"/>
</dbReference>
<evidence type="ECO:0000313" key="2">
    <source>
        <dbReference type="EMBL" id="MBB3138153.1"/>
    </source>
</evidence>
<evidence type="ECO:0000313" key="5">
    <source>
        <dbReference type="Proteomes" id="UP000518315"/>
    </source>
</evidence>
<proteinExistence type="predicted"/>
<accession>A0A3R9BMU1</accession>
<evidence type="ECO:0000313" key="4">
    <source>
        <dbReference type="Proteomes" id="UP000277279"/>
    </source>
</evidence>
<reference evidence="3 4" key="1">
    <citation type="submission" date="2018-11" db="EMBL/GenBank/DDBJ databases">
        <authorList>
            <person name="Huo Y."/>
        </authorList>
    </citation>
    <scope>NUCLEOTIDE SEQUENCE [LARGE SCALE GENOMIC DNA]</scope>
    <source>
        <strain evidence="3 4">DSM 30132</strain>
    </source>
</reference>
<protein>
    <submittedName>
        <fullName evidence="3">Uncharacterized protein</fullName>
    </submittedName>
</protein>
<feature type="region of interest" description="Disordered" evidence="1">
    <location>
        <begin position="75"/>
        <end position="94"/>
    </location>
</feature>
<dbReference type="RefSeq" id="WP_125849259.1">
    <property type="nucleotide sequence ID" value="NZ_JACHXH010000028.1"/>
</dbReference>
<dbReference type="EMBL" id="RJJT01000025">
    <property type="protein sequence ID" value="RSB64730.1"/>
    <property type="molecule type" value="Genomic_DNA"/>
</dbReference>
<evidence type="ECO:0000313" key="3">
    <source>
        <dbReference type="EMBL" id="RSB64730.1"/>
    </source>
</evidence>
<keyword evidence="5" id="KW-1185">Reference proteome</keyword>
<comment type="caution">
    <text evidence="3">The sequence shown here is derived from an EMBL/GenBank/DDBJ whole genome shotgun (WGS) entry which is preliminary data.</text>
</comment>
<name>A0A3R9BMU1_9HYPH</name>